<organism evidence="1 2">
    <name type="scientific">Brassica carinata</name>
    <name type="common">Ethiopian mustard</name>
    <name type="synonym">Abyssinian cabbage</name>
    <dbReference type="NCBI Taxonomy" id="52824"/>
    <lineage>
        <taxon>Eukaryota</taxon>
        <taxon>Viridiplantae</taxon>
        <taxon>Streptophyta</taxon>
        <taxon>Embryophyta</taxon>
        <taxon>Tracheophyta</taxon>
        <taxon>Spermatophyta</taxon>
        <taxon>Magnoliopsida</taxon>
        <taxon>eudicotyledons</taxon>
        <taxon>Gunneridae</taxon>
        <taxon>Pentapetalae</taxon>
        <taxon>rosids</taxon>
        <taxon>malvids</taxon>
        <taxon>Brassicales</taxon>
        <taxon>Brassicaceae</taxon>
        <taxon>Brassiceae</taxon>
        <taxon>Brassica</taxon>
    </lineage>
</organism>
<name>A0A8X7R3X9_BRACI</name>
<proteinExistence type="predicted"/>
<dbReference type="Proteomes" id="UP000886595">
    <property type="component" value="Unassembled WGS sequence"/>
</dbReference>
<keyword evidence="2" id="KW-1185">Reference proteome</keyword>
<dbReference type="EMBL" id="JAAMPC010000011">
    <property type="protein sequence ID" value="KAG2282079.1"/>
    <property type="molecule type" value="Genomic_DNA"/>
</dbReference>
<gene>
    <name evidence="1" type="ORF">Bca52824_053299</name>
</gene>
<evidence type="ECO:0000313" key="1">
    <source>
        <dbReference type="EMBL" id="KAG2282079.1"/>
    </source>
</evidence>
<sequence length="199" mass="21992">MYYNLLTLVHGHVDSGSYAADVDTNAHGEDIGLVNIIAGNHPNSQPPADVVESPVPPVIENTANSKDTSHPAPPYRKCKRPRVVLRALVGDYQCDKCILTRAWEAHVNAIRRVPNIDYDAEFGELSVKIDSSFAIKLGGLSLSSKELSAIVDRFLTCSFIIPVLFSYPIPTKYNQRTLFPGHKVCFTPYQDLQQVLQGI</sequence>
<evidence type="ECO:0000313" key="2">
    <source>
        <dbReference type="Proteomes" id="UP000886595"/>
    </source>
</evidence>
<reference evidence="1 2" key="1">
    <citation type="submission" date="2020-02" db="EMBL/GenBank/DDBJ databases">
        <authorList>
            <person name="Ma Q."/>
            <person name="Huang Y."/>
            <person name="Song X."/>
            <person name="Pei D."/>
        </authorList>
    </citation>
    <scope>NUCLEOTIDE SEQUENCE [LARGE SCALE GENOMIC DNA]</scope>
    <source>
        <strain evidence="1">Sxm20200214</strain>
        <tissue evidence="1">Leaf</tissue>
    </source>
</reference>
<protein>
    <submittedName>
        <fullName evidence="1">Uncharacterized protein</fullName>
    </submittedName>
</protein>
<accession>A0A8X7R3X9</accession>
<dbReference type="AlphaFoldDB" id="A0A8X7R3X9"/>
<comment type="caution">
    <text evidence="1">The sequence shown here is derived from an EMBL/GenBank/DDBJ whole genome shotgun (WGS) entry which is preliminary data.</text>
</comment>